<name>A0A7J5ZH90_DISMA</name>
<feature type="compositionally biased region" description="Polar residues" evidence="1">
    <location>
        <begin position="77"/>
        <end position="86"/>
    </location>
</feature>
<accession>A0A7J5ZH90</accession>
<evidence type="ECO:0000313" key="2">
    <source>
        <dbReference type="EMBL" id="KAF3861174.1"/>
    </source>
</evidence>
<keyword evidence="3" id="KW-1185">Reference proteome</keyword>
<organism evidence="2 3">
    <name type="scientific">Dissostichus mawsoni</name>
    <name type="common">Antarctic cod</name>
    <dbReference type="NCBI Taxonomy" id="36200"/>
    <lineage>
        <taxon>Eukaryota</taxon>
        <taxon>Metazoa</taxon>
        <taxon>Chordata</taxon>
        <taxon>Craniata</taxon>
        <taxon>Vertebrata</taxon>
        <taxon>Euteleostomi</taxon>
        <taxon>Actinopterygii</taxon>
        <taxon>Neopterygii</taxon>
        <taxon>Teleostei</taxon>
        <taxon>Neoteleostei</taxon>
        <taxon>Acanthomorphata</taxon>
        <taxon>Eupercaria</taxon>
        <taxon>Perciformes</taxon>
        <taxon>Notothenioidei</taxon>
        <taxon>Nototheniidae</taxon>
        <taxon>Dissostichus</taxon>
    </lineage>
</organism>
<dbReference type="EMBL" id="JAAKFY010000002">
    <property type="protein sequence ID" value="KAF3861174.1"/>
    <property type="molecule type" value="Genomic_DNA"/>
</dbReference>
<proteinExistence type="predicted"/>
<evidence type="ECO:0000256" key="1">
    <source>
        <dbReference type="SAM" id="MobiDB-lite"/>
    </source>
</evidence>
<gene>
    <name evidence="2" type="ORF">F7725_001429</name>
</gene>
<protein>
    <submittedName>
        <fullName evidence="2">Uncharacterized protein</fullName>
    </submittedName>
</protein>
<dbReference type="AlphaFoldDB" id="A0A7J5ZH90"/>
<dbReference type="Proteomes" id="UP000518266">
    <property type="component" value="Unassembled WGS sequence"/>
</dbReference>
<comment type="caution">
    <text evidence="2">The sequence shown here is derived from an EMBL/GenBank/DDBJ whole genome shotgun (WGS) entry which is preliminary data.</text>
</comment>
<sequence length="123" mass="14598">MFPDQYQKRGIRLYWLPSFLCRCTQRMELSPQKHRLPVEPRCRKAYRPQDYQQITKYCTTESEETQISSHNKRSAVTAKQVSSQAKPKQVKGAITKFNWSRRLTKQSPIRPKKGFTPHQTQRT</sequence>
<evidence type="ECO:0000313" key="3">
    <source>
        <dbReference type="Proteomes" id="UP000518266"/>
    </source>
</evidence>
<reference evidence="2 3" key="1">
    <citation type="submission" date="2020-03" db="EMBL/GenBank/DDBJ databases">
        <title>Dissostichus mawsoni Genome sequencing and assembly.</title>
        <authorList>
            <person name="Park H."/>
        </authorList>
    </citation>
    <scope>NUCLEOTIDE SEQUENCE [LARGE SCALE GENOMIC DNA]</scope>
    <source>
        <strain evidence="2">DM0001</strain>
        <tissue evidence="2">Muscle</tissue>
    </source>
</reference>
<feature type="region of interest" description="Disordered" evidence="1">
    <location>
        <begin position="62"/>
        <end position="123"/>
    </location>
</feature>